<protein>
    <submittedName>
        <fullName evidence="1">Uncharacterized protein</fullName>
    </submittedName>
</protein>
<reference evidence="1 2" key="1">
    <citation type="submission" date="2024-11" db="EMBL/GenBank/DDBJ databases">
        <title>Adaptive evolution of stress response genes in parasites aligns with host niche diversity.</title>
        <authorList>
            <person name="Hahn C."/>
            <person name="Resl P."/>
        </authorList>
    </citation>
    <scope>NUCLEOTIDE SEQUENCE [LARGE SCALE GENOMIC DNA]</scope>
    <source>
        <strain evidence="1">EGGRZ-B1_66</strain>
        <tissue evidence="1">Body</tissue>
    </source>
</reference>
<name>A0ABD2PJK4_9PLAT</name>
<organism evidence="1 2">
    <name type="scientific">Cichlidogyrus casuarinus</name>
    <dbReference type="NCBI Taxonomy" id="1844966"/>
    <lineage>
        <taxon>Eukaryota</taxon>
        <taxon>Metazoa</taxon>
        <taxon>Spiralia</taxon>
        <taxon>Lophotrochozoa</taxon>
        <taxon>Platyhelminthes</taxon>
        <taxon>Monogenea</taxon>
        <taxon>Monopisthocotylea</taxon>
        <taxon>Dactylogyridea</taxon>
        <taxon>Ancyrocephalidae</taxon>
        <taxon>Cichlidogyrus</taxon>
    </lineage>
</organism>
<comment type="caution">
    <text evidence="1">The sequence shown here is derived from an EMBL/GenBank/DDBJ whole genome shotgun (WGS) entry which is preliminary data.</text>
</comment>
<sequence length="111" mass="12644">MVSALPRIICCKMIVSGPSSSVVRCQSPRPYFMQPQTCQTTVSINKSALVDKWICQNDSALGLCEIQLQLEENIRPTYCKSRPVPFALREKVNHELERMVNAGYFERVDYS</sequence>
<gene>
    <name evidence="1" type="ORF">Ciccas_014535</name>
</gene>
<dbReference type="AlphaFoldDB" id="A0ABD2PJK4"/>
<proteinExistence type="predicted"/>
<keyword evidence="2" id="KW-1185">Reference proteome</keyword>
<accession>A0ABD2PJK4</accession>
<evidence type="ECO:0000313" key="1">
    <source>
        <dbReference type="EMBL" id="KAL3306967.1"/>
    </source>
</evidence>
<dbReference type="Proteomes" id="UP001626550">
    <property type="component" value="Unassembled WGS sequence"/>
</dbReference>
<dbReference type="EMBL" id="JBJKFK010008823">
    <property type="protein sequence ID" value="KAL3306967.1"/>
    <property type="molecule type" value="Genomic_DNA"/>
</dbReference>
<evidence type="ECO:0000313" key="2">
    <source>
        <dbReference type="Proteomes" id="UP001626550"/>
    </source>
</evidence>